<dbReference type="InterPro" id="IPR037185">
    <property type="entry name" value="EmrE-like"/>
</dbReference>
<organism evidence="3 4">
    <name type="scientific">Capnocytophaga ochracea</name>
    <dbReference type="NCBI Taxonomy" id="1018"/>
    <lineage>
        <taxon>Bacteria</taxon>
        <taxon>Pseudomonadati</taxon>
        <taxon>Bacteroidota</taxon>
        <taxon>Flavobacteriia</taxon>
        <taxon>Flavobacteriales</taxon>
        <taxon>Flavobacteriaceae</taxon>
        <taxon>Capnocytophaga</taxon>
    </lineage>
</organism>
<dbReference type="FunFam" id="1.10.3730.20:FF:000009">
    <property type="entry name" value="EamA family transporter"/>
    <property type="match status" value="1"/>
</dbReference>
<gene>
    <name evidence="3" type="ORF">OL231_05210</name>
</gene>
<dbReference type="PANTHER" id="PTHR22911:SF137">
    <property type="entry name" value="SOLUTE CARRIER FAMILY 35 MEMBER G2-RELATED"/>
    <property type="match status" value="1"/>
</dbReference>
<dbReference type="Proteomes" id="UP001163262">
    <property type="component" value="Chromosome"/>
</dbReference>
<protein>
    <submittedName>
        <fullName evidence="3">EamA family transporter</fullName>
    </submittedName>
</protein>
<evidence type="ECO:0000313" key="4">
    <source>
        <dbReference type="Proteomes" id="UP001163262"/>
    </source>
</evidence>
<dbReference type="SUPFAM" id="SSF103481">
    <property type="entry name" value="Multidrug resistance efflux transporter EmrE"/>
    <property type="match status" value="1"/>
</dbReference>
<feature type="transmembrane region" description="Helical" evidence="1">
    <location>
        <begin position="95"/>
        <end position="113"/>
    </location>
</feature>
<feature type="transmembrane region" description="Helical" evidence="1">
    <location>
        <begin position="120"/>
        <end position="137"/>
    </location>
</feature>
<keyword evidence="1" id="KW-1133">Transmembrane helix</keyword>
<reference evidence="3" key="1">
    <citation type="submission" date="2022-10" db="EMBL/GenBank/DDBJ databases">
        <title>Complete genome sequence of Capnocytophaga ochracea KCOM 2812 isolated from actinomycosis lesion.</title>
        <authorList>
            <person name="Kook J.-K."/>
            <person name="Park S.-N."/>
            <person name="Lim Y.K."/>
        </authorList>
    </citation>
    <scope>NUCLEOTIDE SEQUENCE</scope>
    <source>
        <strain evidence="3">KCOM 28121</strain>
    </source>
</reference>
<keyword evidence="1" id="KW-0812">Transmembrane</keyword>
<name>A0AA46WB60_CAPOC</name>
<proteinExistence type="predicted"/>
<sequence>MMWFVFALLSAIFAALTAILAKIGIEGVNSNVATAIRTVVVVLLAWAMVFITQSQHNIAQISQRSWVFLILSGVATGASWLCYYKALQMGETTKVVSVDKLSIAITFVLAIIFLHEDFTLKSVIGVSLITIGTLVMIW</sequence>
<dbReference type="GO" id="GO:0016020">
    <property type="term" value="C:membrane"/>
    <property type="evidence" value="ECO:0007669"/>
    <property type="project" value="InterPro"/>
</dbReference>
<evidence type="ECO:0000313" key="3">
    <source>
        <dbReference type="EMBL" id="UZD41945.1"/>
    </source>
</evidence>
<dbReference type="Pfam" id="PF00892">
    <property type="entry name" value="EamA"/>
    <property type="match status" value="1"/>
</dbReference>
<dbReference type="PANTHER" id="PTHR22911">
    <property type="entry name" value="ACYL-MALONYL CONDENSING ENZYME-RELATED"/>
    <property type="match status" value="1"/>
</dbReference>
<feature type="transmembrane region" description="Helical" evidence="1">
    <location>
        <begin position="31"/>
        <end position="52"/>
    </location>
</feature>
<accession>A0AA46WB60</accession>
<keyword evidence="1" id="KW-0472">Membrane</keyword>
<evidence type="ECO:0000256" key="1">
    <source>
        <dbReference type="SAM" id="Phobius"/>
    </source>
</evidence>
<evidence type="ECO:0000259" key="2">
    <source>
        <dbReference type="Pfam" id="PF00892"/>
    </source>
</evidence>
<dbReference type="InterPro" id="IPR000620">
    <property type="entry name" value="EamA_dom"/>
</dbReference>
<feature type="domain" description="EamA" evidence="2">
    <location>
        <begin position="2"/>
        <end position="137"/>
    </location>
</feature>
<dbReference type="RefSeq" id="WP_083475893.1">
    <property type="nucleotide sequence ID" value="NZ_CP110230.1"/>
</dbReference>
<dbReference type="Gene3D" id="1.10.3730.20">
    <property type="match status" value="1"/>
</dbReference>
<feature type="transmembrane region" description="Helical" evidence="1">
    <location>
        <begin position="64"/>
        <end position="83"/>
    </location>
</feature>
<dbReference type="AlphaFoldDB" id="A0AA46WB60"/>
<dbReference type="EMBL" id="CP110230">
    <property type="protein sequence ID" value="UZD41945.1"/>
    <property type="molecule type" value="Genomic_DNA"/>
</dbReference>